<gene>
    <name evidence="2" type="ORF">PPERSA_03422</name>
</gene>
<dbReference type="OrthoDB" id="24979at2759"/>
<dbReference type="GO" id="GO:0005525">
    <property type="term" value="F:GTP binding"/>
    <property type="evidence" value="ECO:0007669"/>
    <property type="project" value="InterPro"/>
</dbReference>
<reference evidence="2 3" key="1">
    <citation type="journal article" date="2015" name="Sci. Rep.">
        <title>Genome of the facultative scuticociliatosis pathogen Pseudocohnilembus persalinus provides insight into its virulence through horizontal gene transfer.</title>
        <authorList>
            <person name="Xiong J."/>
            <person name="Wang G."/>
            <person name="Cheng J."/>
            <person name="Tian M."/>
            <person name="Pan X."/>
            <person name="Warren A."/>
            <person name="Jiang C."/>
            <person name="Yuan D."/>
            <person name="Miao W."/>
        </authorList>
    </citation>
    <scope>NUCLEOTIDE SEQUENCE [LARGE SCALE GENOMIC DNA]</scope>
    <source>
        <strain evidence="2">36N120E</strain>
    </source>
</reference>
<dbReference type="SMART" id="SM00175">
    <property type="entry name" value="RAB"/>
    <property type="match status" value="1"/>
</dbReference>
<accession>A0A0V0QBM1</accession>
<dbReference type="PROSITE" id="PS51420">
    <property type="entry name" value="RHO"/>
    <property type="match status" value="1"/>
</dbReference>
<dbReference type="Proteomes" id="UP000054937">
    <property type="component" value="Unassembled WGS sequence"/>
</dbReference>
<dbReference type="AlphaFoldDB" id="A0A0V0QBM1"/>
<dbReference type="InterPro" id="IPR001806">
    <property type="entry name" value="Small_GTPase"/>
</dbReference>
<dbReference type="OMA" id="RIDHELC"/>
<dbReference type="NCBIfam" id="TIGR00231">
    <property type="entry name" value="small_GTP"/>
    <property type="match status" value="1"/>
</dbReference>
<dbReference type="PANTHER" id="PTHR47978">
    <property type="match status" value="1"/>
</dbReference>
<dbReference type="InterPro" id="IPR027417">
    <property type="entry name" value="P-loop_NTPase"/>
</dbReference>
<dbReference type="PRINTS" id="PR00449">
    <property type="entry name" value="RASTRNSFRMNG"/>
</dbReference>
<comment type="caution">
    <text evidence="2">The sequence shown here is derived from an EMBL/GenBank/DDBJ whole genome shotgun (WGS) entry which is preliminary data.</text>
</comment>
<dbReference type="FunFam" id="3.40.50.300:FF:001329">
    <property type="entry name" value="Small GTP-binding protein, putative"/>
    <property type="match status" value="1"/>
</dbReference>
<keyword evidence="3" id="KW-1185">Reference proteome</keyword>
<evidence type="ECO:0000313" key="2">
    <source>
        <dbReference type="EMBL" id="KRW99621.1"/>
    </source>
</evidence>
<evidence type="ECO:0000256" key="1">
    <source>
        <dbReference type="ARBA" id="ARBA00022741"/>
    </source>
</evidence>
<dbReference type="Pfam" id="PF00071">
    <property type="entry name" value="Ras"/>
    <property type="match status" value="1"/>
</dbReference>
<dbReference type="SUPFAM" id="SSF52540">
    <property type="entry name" value="P-loop containing nucleoside triphosphate hydrolases"/>
    <property type="match status" value="1"/>
</dbReference>
<protein>
    <submittedName>
        <fullName evidence="2">p-loop containing nucleoside triphosphate hydrolase</fullName>
    </submittedName>
</protein>
<keyword evidence="2" id="KW-0378">Hydrolase</keyword>
<name>A0A0V0QBM1_PSEPJ</name>
<organism evidence="2 3">
    <name type="scientific">Pseudocohnilembus persalinus</name>
    <name type="common">Ciliate</name>
    <dbReference type="NCBI Taxonomy" id="266149"/>
    <lineage>
        <taxon>Eukaryota</taxon>
        <taxon>Sar</taxon>
        <taxon>Alveolata</taxon>
        <taxon>Ciliophora</taxon>
        <taxon>Intramacronucleata</taxon>
        <taxon>Oligohymenophorea</taxon>
        <taxon>Scuticociliatia</taxon>
        <taxon>Philasterida</taxon>
        <taxon>Pseudocohnilembidae</taxon>
        <taxon>Pseudocohnilembus</taxon>
    </lineage>
</organism>
<dbReference type="SMART" id="SM00174">
    <property type="entry name" value="RHO"/>
    <property type="match status" value="1"/>
</dbReference>
<keyword evidence="1" id="KW-0547">Nucleotide-binding</keyword>
<dbReference type="SMART" id="SM00176">
    <property type="entry name" value="RAN"/>
    <property type="match status" value="1"/>
</dbReference>
<evidence type="ECO:0000313" key="3">
    <source>
        <dbReference type="Proteomes" id="UP000054937"/>
    </source>
</evidence>
<dbReference type="PROSITE" id="PS51421">
    <property type="entry name" value="RAS"/>
    <property type="match status" value="1"/>
</dbReference>
<dbReference type="SMART" id="SM00173">
    <property type="entry name" value="RAS"/>
    <property type="match status" value="1"/>
</dbReference>
<dbReference type="InParanoid" id="A0A0V0QBM1"/>
<dbReference type="Gene3D" id="3.40.50.300">
    <property type="entry name" value="P-loop containing nucleotide triphosphate hydrolases"/>
    <property type="match status" value="1"/>
</dbReference>
<dbReference type="EMBL" id="LDAU01000205">
    <property type="protein sequence ID" value="KRW99621.1"/>
    <property type="molecule type" value="Genomic_DNA"/>
</dbReference>
<dbReference type="InterPro" id="IPR005225">
    <property type="entry name" value="Small_GTP-bd"/>
</dbReference>
<dbReference type="CDD" id="cd00154">
    <property type="entry name" value="Rab"/>
    <property type="match status" value="1"/>
</dbReference>
<dbReference type="GO" id="GO:0003924">
    <property type="term" value="F:GTPase activity"/>
    <property type="evidence" value="ECO:0007669"/>
    <property type="project" value="InterPro"/>
</dbReference>
<dbReference type="PROSITE" id="PS51419">
    <property type="entry name" value="RAB"/>
    <property type="match status" value="1"/>
</dbReference>
<proteinExistence type="predicted"/>
<sequence length="191" mass="22250">MSFESQINQKIKLTLLGDSMVGKSQIIMRFCLDQFNQNTPSTLGVQFFSKQIYINDEFINLQIWDTAGQEKFRSLCKQHLLNSKGVILVYSVDNQQSYDSINYYLQLTKQSLQDIPITLVANKSDLINKEVDKKQAEYYAKENNMQFIEASAKDNKNIDDIFFKLTEGKVFQIHKINQQQDNFSLLTFFID</sequence>